<evidence type="ECO:0000259" key="4">
    <source>
        <dbReference type="PROSITE" id="PS50097"/>
    </source>
</evidence>
<dbReference type="CDD" id="cd18186">
    <property type="entry name" value="BTB_POZ_ZBTB_KLHL-like"/>
    <property type="match status" value="1"/>
</dbReference>
<dbReference type="InterPro" id="IPR011042">
    <property type="entry name" value="6-blade_b-propeller_TolB-like"/>
</dbReference>
<dbReference type="SMART" id="SM00225">
    <property type="entry name" value="BTB"/>
    <property type="match status" value="1"/>
</dbReference>
<name>A0A9W6F1J2_9CHLO</name>
<dbReference type="InterPro" id="IPR044515">
    <property type="entry name" value="ABTB1"/>
</dbReference>
<dbReference type="SUPFAM" id="SSF101898">
    <property type="entry name" value="NHL repeat"/>
    <property type="match status" value="1"/>
</dbReference>
<dbReference type="PANTHER" id="PTHR46231:SF1">
    <property type="entry name" value="ANKYRIN REPEAT AND BTB_POZ DOMAIN-CONTAINING PROTEIN 1"/>
    <property type="match status" value="1"/>
</dbReference>
<feature type="domain" description="BTB" evidence="4">
    <location>
        <begin position="363"/>
        <end position="430"/>
    </location>
</feature>
<keyword evidence="3" id="KW-0040">ANK repeat</keyword>
<evidence type="ECO:0000313" key="5">
    <source>
        <dbReference type="EMBL" id="GLC52947.1"/>
    </source>
</evidence>
<keyword evidence="2" id="KW-0677">Repeat</keyword>
<accession>A0A9W6F1J2</accession>
<dbReference type="GO" id="GO:0000151">
    <property type="term" value="C:ubiquitin ligase complex"/>
    <property type="evidence" value="ECO:0007669"/>
    <property type="project" value="TreeGrafter"/>
</dbReference>
<dbReference type="SUPFAM" id="SSF54695">
    <property type="entry name" value="POZ domain"/>
    <property type="match status" value="1"/>
</dbReference>
<sequence length="541" mass="57081">MFLEGRLRVKQLRGIVTRPTHGGHGFQTLVVGDQFRPLSGTTSHGSFQLEEPLKLYESAPCQAAEGGSGRRNYELSVAWEPAWDPYSASIFFREGCALLRLNGKGKVSVVAGARNRSGGDDGVGTVASFESVRGIVSDGAGVLYVADECRIRKVQLPASWKAGASSRGSKSEVIVSTILDTQRTLCGLAFDSCNGKTSLVYSSKNAVYRVPLTSAGAGVPALLAGQGQVSKVGQPNDHEEQTPFTEIWGMVMDGEGSLFLADVLYDRGGPCSYLRKLTPDGAVTTISKLSCVCFPASILPNGCLALCAVKSVGGSDEDLILVQLGLKPPAYMLPQAAPPRPAASGTLPGDLGALLDRQPDGTSDHTVEVGGRAFHVHRGILAARSEYFRRQFENEFSDSHTARSTLNEADPDAFGLVLRHLYTGSVEVPPAKAQAVAELASRLLLEKLRDQAVAAVLADARAETVVDGMLWADAQGFGGLLASLMAWYLDNQADVVQRAGDSFSRLEANPALMRELLVSCAMNAGKAAAAAAAAASGARRG</sequence>
<dbReference type="AlphaFoldDB" id="A0A9W6F1J2"/>
<dbReference type="Pfam" id="PF00651">
    <property type="entry name" value="BTB"/>
    <property type="match status" value="1"/>
</dbReference>
<reference evidence="5 6" key="1">
    <citation type="journal article" date="2023" name="Commun. Biol.">
        <title>Reorganization of the ancestral sex-determining regions during the evolution of trioecy in Pleodorina starrii.</title>
        <authorList>
            <person name="Takahashi K."/>
            <person name="Suzuki S."/>
            <person name="Kawai-Toyooka H."/>
            <person name="Yamamoto K."/>
            <person name="Hamaji T."/>
            <person name="Ootsuki R."/>
            <person name="Yamaguchi H."/>
            <person name="Kawachi M."/>
            <person name="Higashiyama T."/>
            <person name="Nozaki H."/>
        </authorList>
    </citation>
    <scope>NUCLEOTIDE SEQUENCE [LARGE SCALE GENOMIC DNA]</scope>
    <source>
        <strain evidence="5 6">NIES-4479</strain>
    </source>
</reference>
<dbReference type="GO" id="GO:0005737">
    <property type="term" value="C:cytoplasm"/>
    <property type="evidence" value="ECO:0007669"/>
    <property type="project" value="TreeGrafter"/>
</dbReference>
<organism evidence="5 6">
    <name type="scientific">Pleodorina starrii</name>
    <dbReference type="NCBI Taxonomy" id="330485"/>
    <lineage>
        <taxon>Eukaryota</taxon>
        <taxon>Viridiplantae</taxon>
        <taxon>Chlorophyta</taxon>
        <taxon>core chlorophytes</taxon>
        <taxon>Chlorophyceae</taxon>
        <taxon>CS clade</taxon>
        <taxon>Chlamydomonadales</taxon>
        <taxon>Volvocaceae</taxon>
        <taxon>Pleodorina</taxon>
    </lineage>
</organism>
<dbReference type="InterPro" id="IPR011333">
    <property type="entry name" value="SKP1/BTB/POZ_sf"/>
</dbReference>
<evidence type="ECO:0000313" key="6">
    <source>
        <dbReference type="Proteomes" id="UP001165080"/>
    </source>
</evidence>
<dbReference type="EMBL" id="BRXU01000007">
    <property type="protein sequence ID" value="GLC52947.1"/>
    <property type="molecule type" value="Genomic_DNA"/>
</dbReference>
<dbReference type="Gene3D" id="3.30.710.10">
    <property type="entry name" value="Potassium Channel Kv1.1, Chain A"/>
    <property type="match status" value="1"/>
</dbReference>
<evidence type="ECO:0000256" key="1">
    <source>
        <dbReference type="ARBA" id="ARBA00004906"/>
    </source>
</evidence>
<dbReference type="Proteomes" id="UP001165080">
    <property type="component" value="Unassembled WGS sequence"/>
</dbReference>
<dbReference type="InterPro" id="IPR000210">
    <property type="entry name" value="BTB/POZ_dom"/>
</dbReference>
<comment type="caution">
    <text evidence="5">The sequence shown here is derived from an EMBL/GenBank/DDBJ whole genome shotgun (WGS) entry which is preliminary data.</text>
</comment>
<evidence type="ECO:0000256" key="3">
    <source>
        <dbReference type="ARBA" id="ARBA00023043"/>
    </source>
</evidence>
<keyword evidence="6" id="KW-1185">Reference proteome</keyword>
<dbReference type="OrthoDB" id="542113at2759"/>
<proteinExistence type="predicted"/>
<dbReference type="PANTHER" id="PTHR46231">
    <property type="entry name" value="ANKYRIN REPEAT AND BTB/POZ DOMAIN-CONTAINING PROTEIN 1"/>
    <property type="match status" value="1"/>
</dbReference>
<comment type="pathway">
    <text evidence="1">Protein modification; protein ubiquitination.</text>
</comment>
<gene>
    <name evidence="5" type="primary">PLEST002434</name>
    <name evidence="5" type="ORF">PLESTB_000691200</name>
</gene>
<evidence type="ECO:0000256" key="2">
    <source>
        <dbReference type="ARBA" id="ARBA00022737"/>
    </source>
</evidence>
<dbReference type="Gene3D" id="2.120.10.30">
    <property type="entry name" value="TolB, C-terminal domain"/>
    <property type="match status" value="1"/>
</dbReference>
<dbReference type="PROSITE" id="PS50097">
    <property type="entry name" value="BTB"/>
    <property type="match status" value="1"/>
</dbReference>
<protein>
    <recommendedName>
        <fullName evidence="4">BTB domain-containing protein</fullName>
    </recommendedName>
</protein>